<evidence type="ECO:0008006" key="5">
    <source>
        <dbReference type="Google" id="ProtNLM"/>
    </source>
</evidence>
<dbReference type="CDD" id="cd01428">
    <property type="entry name" value="ADK"/>
    <property type="match status" value="1"/>
</dbReference>
<reference evidence="4" key="1">
    <citation type="submission" date="2018-05" db="EMBL/GenBank/DDBJ databases">
        <authorList>
            <person name="Lanie J.A."/>
            <person name="Ng W.-L."/>
            <person name="Kazmierczak K.M."/>
            <person name="Andrzejewski T.M."/>
            <person name="Davidsen T.M."/>
            <person name="Wayne K.J."/>
            <person name="Tettelin H."/>
            <person name="Glass J.I."/>
            <person name="Rusch D."/>
            <person name="Podicherti R."/>
            <person name="Tsui H.-C.T."/>
            <person name="Winkler M.E."/>
        </authorList>
    </citation>
    <scope>NUCLEOTIDE SEQUENCE</scope>
</reference>
<evidence type="ECO:0000256" key="3">
    <source>
        <dbReference type="ARBA" id="ARBA00022777"/>
    </source>
</evidence>
<dbReference type="GO" id="GO:0005524">
    <property type="term" value="F:ATP binding"/>
    <property type="evidence" value="ECO:0007669"/>
    <property type="project" value="InterPro"/>
</dbReference>
<proteinExistence type="inferred from homology"/>
<accession>A0A382ECD3</accession>
<dbReference type="SUPFAM" id="SSF52540">
    <property type="entry name" value="P-loop containing nucleoside triphosphate hydrolases"/>
    <property type="match status" value="1"/>
</dbReference>
<protein>
    <recommendedName>
        <fullName evidence="5">Adenylate kinase active site lid domain-containing protein</fullName>
    </recommendedName>
</protein>
<sequence length="151" mass="17170">MICEKYDLLHLSTGDMLRNEIGSNSELGKNVKETMDSGKLVSDEMIIKIIDLAIKNRAKNNFSGYLFDGFPRNIHQANLLSQLLNSLNINLDCVVLIEVDESISLQRILSRKESECRSDDNEETLTSRLQVYSQETKPLIEHYSSSSMVKK</sequence>
<name>A0A382ECD3_9ZZZZ</name>
<dbReference type="GO" id="GO:0019205">
    <property type="term" value="F:nucleobase-containing compound kinase activity"/>
    <property type="evidence" value="ECO:0007669"/>
    <property type="project" value="InterPro"/>
</dbReference>
<evidence type="ECO:0000256" key="2">
    <source>
        <dbReference type="ARBA" id="ARBA00022741"/>
    </source>
</evidence>
<dbReference type="InterPro" id="IPR033690">
    <property type="entry name" value="Adenylat_kinase_CS"/>
</dbReference>
<gene>
    <name evidence="4" type="ORF">METZ01_LOCUS200578</name>
</gene>
<dbReference type="InterPro" id="IPR027417">
    <property type="entry name" value="P-loop_NTPase"/>
</dbReference>
<dbReference type="Gene3D" id="3.40.50.300">
    <property type="entry name" value="P-loop containing nucleotide triphosphate hydrolases"/>
    <property type="match status" value="1"/>
</dbReference>
<feature type="non-terminal residue" evidence="4">
    <location>
        <position position="151"/>
    </location>
</feature>
<dbReference type="AlphaFoldDB" id="A0A382ECD3"/>
<dbReference type="EMBL" id="UINC01043545">
    <property type="protein sequence ID" value="SVB47724.1"/>
    <property type="molecule type" value="Genomic_DNA"/>
</dbReference>
<evidence type="ECO:0000313" key="4">
    <source>
        <dbReference type="EMBL" id="SVB47724.1"/>
    </source>
</evidence>
<organism evidence="4">
    <name type="scientific">marine metagenome</name>
    <dbReference type="NCBI Taxonomy" id="408172"/>
    <lineage>
        <taxon>unclassified sequences</taxon>
        <taxon>metagenomes</taxon>
        <taxon>ecological metagenomes</taxon>
    </lineage>
</organism>
<dbReference type="InterPro" id="IPR000850">
    <property type="entry name" value="Adenylat/UMP-CMP_kin"/>
</dbReference>
<keyword evidence="2" id="KW-0547">Nucleotide-binding</keyword>
<keyword evidence="3" id="KW-0418">Kinase</keyword>
<dbReference type="Pfam" id="PF00406">
    <property type="entry name" value="ADK"/>
    <property type="match status" value="1"/>
</dbReference>
<keyword evidence="1" id="KW-0808">Transferase</keyword>
<dbReference type="PROSITE" id="PS00113">
    <property type="entry name" value="ADENYLATE_KINASE"/>
    <property type="match status" value="1"/>
</dbReference>
<dbReference type="GO" id="GO:0006139">
    <property type="term" value="P:nucleobase-containing compound metabolic process"/>
    <property type="evidence" value="ECO:0007669"/>
    <property type="project" value="InterPro"/>
</dbReference>
<evidence type="ECO:0000256" key="1">
    <source>
        <dbReference type="ARBA" id="ARBA00022679"/>
    </source>
</evidence>
<dbReference type="PRINTS" id="PR00094">
    <property type="entry name" value="ADENYLTKNASE"/>
</dbReference>
<dbReference type="PANTHER" id="PTHR23359">
    <property type="entry name" value="NUCLEOTIDE KINASE"/>
    <property type="match status" value="1"/>
</dbReference>
<dbReference type="HAMAP" id="MF_00235">
    <property type="entry name" value="Adenylate_kinase_Adk"/>
    <property type="match status" value="1"/>
</dbReference>